<dbReference type="Proteomes" id="UP001627154">
    <property type="component" value="Unassembled WGS sequence"/>
</dbReference>
<dbReference type="PANTHER" id="PTHR11510">
    <property type="entry name" value="MYO-INOSITOL-1 PHOSPHATE SYNTHASE"/>
    <property type="match status" value="1"/>
</dbReference>
<name>A0ABD2X511_9HYME</name>
<dbReference type="EMBL" id="JBJJXI010000051">
    <property type="protein sequence ID" value="KAL3400185.1"/>
    <property type="molecule type" value="Genomic_DNA"/>
</dbReference>
<accession>A0ABD2X511</accession>
<keyword evidence="3" id="KW-1185">Reference proteome</keyword>
<evidence type="ECO:0000313" key="3">
    <source>
        <dbReference type="Proteomes" id="UP001627154"/>
    </source>
</evidence>
<proteinExistence type="predicted"/>
<reference evidence="2 3" key="1">
    <citation type="journal article" date="2024" name="bioRxiv">
        <title>A reference genome for Trichogramma kaykai: A tiny desert-dwelling parasitoid wasp with competing sex-ratio distorters.</title>
        <authorList>
            <person name="Culotta J."/>
            <person name="Lindsey A.R."/>
        </authorList>
    </citation>
    <scope>NUCLEOTIDE SEQUENCE [LARGE SCALE GENOMIC DNA]</scope>
    <source>
        <strain evidence="2 3">KSX58</strain>
    </source>
</reference>
<sequence length="83" mass="9559">MPIVRPDDIEIDGWDISAANLAEAMARAKVLDVNLQQQLVPHMRQMKPRKSIYYPDFIAANQESRPNNVLSNKSKKSINWDHE</sequence>
<organism evidence="2 3">
    <name type="scientific">Trichogramma kaykai</name>
    <dbReference type="NCBI Taxonomy" id="54128"/>
    <lineage>
        <taxon>Eukaryota</taxon>
        <taxon>Metazoa</taxon>
        <taxon>Ecdysozoa</taxon>
        <taxon>Arthropoda</taxon>
        <taxon>Hexapoda</taxon>
        <taxon>Insecta</taxon>
        <taxon>Pterygota</taxon>
        <taxon>Neoptera</taxon>
        <taxon>Endopterygota</taxon>
        <taxon>Hymenoptera</taxon>
        <taxon>Apocrita</taxon>
        <taxon>Proctotrupomorpha</taxon>
        <taxon>Chalcidoidea</taxon>
        <taxon>Trichogrammatidae</taxon>
        <taxon>Trichogramma</taxon>
    </lineage>
</organism>
<dbReference type="Gene3D" id="3.40.50.720">
    <property type="entry name" value="NAD(P)-binding Rossmann-like Domain"/>
    <property type="match status" value="1"/>
</dbReference>
<dbReference type="AlphaFoldDB" id="A0ABD2X511"/>
<dbReference type="SUPFAM" id="SSF51735">
    <property type="entry name" value="NAD(P)-binding Rossmann-fold domains"/>
    <property type="match status" value="1"/>
</dbReference>
<dbReference type="InterPro" id="IPR036291">
    <property type="entry name" value="NAD(P)-bd_dom_sf"/>
</dbReference>
<feature type="region of interest" description="Disordered" evidence="1">
    <location>
        <begin position="64"/>
        <end position="83"/>
    </location>
</feature>
<dbReference type="InterPro" id="IPR002587">
    <property type="entry name" value="Myo-inos-1-P_Synthase"/>
</dbReference>
<dbReference type="Pfam" id="PF07994">
    <property type="entry name" value="NAD_binding_5"/>
    <property type="match status" value="1"/>
</dbReference>
<gene>
    <name evidence="2" type="ORF">TKK_006082</name>
</gene>
<evidence type="ECO:0000313" key="2">
    <source>
        <dbReference type="EMBL" id="KAL3400185.1"/>
    </source>
</evidence>
<protein>
    <submittedName>
        <fullName evidence="2">Uncharacterized protein</fullName>
    </submittedName>
</protein>
<comment type="caution">
    <text evidence="2">The sequence shown here is derived from an EMBL/GenBank/DDBJ whole genome shotgun (WGS) entry which is preliminary data.</text>
</comment>
<evidence type="ECO:0000256" key="1">
    <source>
        <dbReference type="SAM" id="MobiDB-lite"/>
    </source>
</evidence>